<dbReference type="AlphaFoldDB" id="A0A6H1ZGD1"/>
<dbReference type="EMBL" id="MT144012">
    <property type="protein sequence ID" value="QJA46481.1"/>
    <property type="molecule type" value="Genomic_DNA"/>
</dbReference>
<gene>
    <name evidence="1" type="ORF">TM448A00443_0008</name>
    <name evidence="2" type="ORF">TM448B00565_0013</name>
</gene>
<evidence type="ECO:0000313" key="2">
    <source>
        <dbReference type="EMBL" id="QJH95973.1"/>
    </source>
</evidence>
<sequence length="918" mass="100858">MNLAFIEFRDMQGWSPEDDIDGLDTNGQVASEAVNVDFGHGYFRNMKSPIAITLPSNVSAGIVAGYSLLSAKDFTHTTEGDKTFYVLWNNAPQGSLLGTVDTGGLPASVLKIITGDFSSVNPGDGLIADGSYCIVISIDLVAAQIIIDRVLDIPSPQNCYDISVINKLKFYLDNDAVTLYYGNSTDVEIQSKPEEINYNFVNNQLKINLNCDGYSPALAKTVILNLSLQFLESVVYEAGELEYNGWYLCPRWLGVTNSVLSYGRDYLEIGEEFTGGVATLPNSSVELYYGFTMAAFGGSWGLYGYPTIVGDLYNISAYFFEDDGFLPVYKISNLTFIRGIRIYAGLFFDTPTIGSFVAGGARIKIRIRKEGFFSILGFGSKEEIYYTEIQEIDVSAMHDYYFNPSIYPTEENSKYEVVISIKMKAENLKIFISTIGFVGWGSGVIISKNYDGQRALLGTGRMLSSDLQVSDLDLILRETEIDWRIISYEIYLFEYSNIGKLLGRISVNGSWTAGVPAGGYPFSKTALVDEIETSNFNYGLGGTVGVSTQSHIYMETFYRNRVYFVKDDFKVYFSHISGTGRAQPDSFPYDEDVGYGFLETKGATKNKAIAVDVTDSIVIIQEKGLEAYVIEYGTTNVMRKLRVISGETGIGSRKSLLATLNGTPTTTGLIWSDVNGIYIYAGGIAQPTNLTYPSIKKYYNKLDVADKENAVGFYNPILNEYWLQIGSSVLIFEIPYRQFRTRSSALTISSYVGDRDNAIRVLGSASNMFSVASNDASDAYIAGYLTSHYTSGYQLSGQGRMFSSNLSMDKLMQEVYVMFGACAVGQKVTLRFYIDGVLLSDVITILAESHTTAVRLAPLAVKFGKAKLKLTINGTKLVTILSFGFTSDIMSKMLAGSGADVVGTGYGSGYGTDYGDNL</sequence>
<accession>A0A6H1ZGD1</accession>
<evidence type="ECO:0000313" key="1">
    <source>
        <dbReference type="EMBL" id="QJA46481.1"/>
    </source>
</evidence>
<name>A0A6H1ZGD1_9ZZZZ</name>
<protein>
    <submittedName>
        <fullName evidence="1">Uncharacterized protein</fullName>
    </submittedName>
</protein>
<proteinExistence type="predicted"/>
<reference evidence="1" key="1">
    <citation type="submission" date="2020-03" db="EMBL/GenBank/DDBJ databases">
        <title>The deep terrestrial virosphere.</title>
        <authorList>
            <person name="Holmfeldt K."/>
            <person name="Nilsson E."/>
            <person name="Simone D."/>
            <person name="Lopez-Fernandez M."/>
            <person name="Wu X."/>
            <person name="de Brujin I."/>
            <person name="Lundin D."/>
            <person name="Andersson A."/>
            <person name="Bertilsson S."/>
            <person name="Dopson M."/>
        </authorList>
    </citation>
    <scope>NUCLEOTIDE SEQUENCE</scope>
    <source>
        <strain evidence="1">TM448A00443</strain>
        <strain evidence="2">TM448B00565</strain>
    </source>
</reference>
<organism evidence="1">
    <name type="scientific">viral metagenome</name>
    <dbReference type="NCBI Taxonomy" id="1070528"/>
    <lineage>
        <taxon>unclassified sequences</taxon>
        <taxon>metagenomes</taxon>
        <taxon>organismal metagenomes</taxon>
    </lineage>
</organism>
<dbReference type="EMBL" id="MT144635">
    <property type="protein sequence ID" value="QJH95973.1"/>
    <property type="molecule type" value="Genomic_DNA"/>
</dbReference>